<feature type="coiled-coil region" evidence="1">
    <location>
        <begin position="162"/>
        <end position="224"/>
    </location>
</feature>
<sequence length="377" mass="42358">MSAKNFKNKVCGGCREKLSKTEFLKCSLCSLNYDLICAGLSVAHYNSMTVPERNGWECIECLSKRPKSDNQNTPVRSLLRANNIPTDHRHDESPEISYVNTMRLKQSKTTSLTTSPIPSSGGCDCVSEEKLRAIIKQEVTSILHMAIDRQVTDRLKSIQSDLLAVQDSISFVNREYEDLKKQIDEKSSVITKLEADSSVMSSTIGELSRRLAVAEQHLRESNIEINGIPEHRSENVCSVAKQLANTVGYCLEDCDIIHATRVAKLSNENNRPRPVVVKLKSPRLRDSLLAAVAEFNRKNPEDKLSSRHLGIAGSRVPIYVAEHLTPANKALHAAARIKGKEKKYKFIWVRNGRIFVRKDDKCQAIQIRTNESLKFIV</sequence>
<keyword evidence="4" id="KW-1185">Reference proteome</keyword>
<protein>
    <recommendedName>
        <fullName evidence="2">FP protein C-terminal domain-containing protein</fullName>
    </recommendedName>
</protein>
<feature type="domain" description="FP protein C-terminal" evidence="2">
    <location>
        <begin position="325"/>
        <end position="374"/>
    </location>
</feature>
<keyword evidence="1" id="KW-0175">Coiled coil</keyword>
<evidence type="ECO:0000313" key="3">
    <source>
        <dbReference type="EMBL" id="CAH2095439.1"/>
    </source>
</evidence>
<dbReference type="InterPro" id="IPR011011">
    <property type="entry name" value="Znf_FYVE_PHD"/>
</dbReference>
<proteinExistence type="predicted"/>
<dbReference type="Gene3D" id="3.30.40.10">
    <property type="entry name" value="Zinc/RING finger domain, C3HC4 (zinc finger)"/>
    <property type="match status" value="1"/>
</dbReference>
<evidence type="ECO:0000256" key="1">
    <source>
        <dbReference type="SAM" id="Coils"/>
    </source>
</evidence>
<accession>A0AAU9UCH6</accession>
<comment type="caution">
    <text evidence="3">The sequence shown here is derived from an EMBL/GenBank/DDBJ whole genome shotgun (WGS) entry which is preliminary data.</text>
</comment>
<dbReference type="EMBL" id="CAKOGL010000015">
    <property type="protein sequence ID" value="CAH2095439.1"/>
    <property type="molecule type" value="Genomic_DNA"/>
</dbReference>
<dbReference type="Proteomes" id="UP001153954">
    <property type="component" value="Unassembled WGS sequence"/>
</dbReference>
<dbReference type="InterPro" id="IPR013083">
    <property type="entry name" value="Znf_RING/FYVE/PHD"/>
</dbReference>
<dbReference type="Pfam" id="PF25298">
    <property type="entry name" value="Baculo_FP_2nd"/>
    <property type="match status" value="1"/>
</dbReference>
<dbReference type="Gene3D" id="3.30.70.1820">
    <property type="entry name" value="L1 transposable element, RRM domain"/>
    <property type="match status" value="1"/>
</dbReference>
<evidence type="ECO:0000259" key="2">
    <source>
        <dbReference type="Pfam" id="PF25298"/>
    </source>
</evidence>
<evidence type="ECO:0000313" key="4">
    <source>
        <dbReference type="Proteomes" id="UP001153954"/>
    </source>
</evidence>
<name>A0AAU9UCH6_EUPED</name>
<dbReference type="InterPro" id="IPR057251">
    <property type="entry name" value="FP_C"/>
</dbReference>
<reference evidence="3" key="1">
    <citation type="submission" date="2022-03" db="EMBL/GenBank/DDBJ databases">
        <authorList>
            <person name="Tunstrom K."/>
        </authorList>
    </citation>
    <scope>NUCLEOTIDE SEQUENCE</scope>
</reference>
<dbReference type="SUPFAM" id="SSF57903">
    <property type="entry name" value="FYVE/PHD zinc finger"/>
    <property type="match status" value="1"/>
</dbReference>
<organism evidence="3 4">
    <name type="scientific">Euphydryas editha</name>
    <name type="common">Edith's checkerspot</name>
    <dbReference type="NCBI Taxonomy" id="104508"/>
    <lineage>
        <taxon>Eukaryota</taxon>
        <taxon>Metazoa</taxon>
        <taxon>Ecdysozoa</taxon>
        <taxon>Arthropoda</taxon>
        <taxon>Hexapoda</taxon>
        <taxon>Insecta</taxon>
        <taxon>Pterygota</taxon>
        <taxon>Neoptera</taxon>
        <taxon>Endopterygota</taxon>
        <taxon>Lepidoptera</taxon>
        <taxon>Glossata</taxon>
        <taxon>Ditrysia</taxon>
        <taxon>Papilionoidea</taxon>
        <taxon>Nymphalidae</taxon>
        <taxon>Nymphalinae</taxon>
        <taxon>Euphydryas</taxon>
    </lineage>
</organism>
<gene>
    <name evidence="3" type="ORF">EEDITHA_LOCUS10889</name>
</gene>
<dbReference type="AlphaFoldDB" id="A0AAU9UCH6"/>